<comment type="caution">
    <text evidence="1">The sequence shown here is derived from an EMBL/GenBank/DDBJ whole genome shotgun (WGS) entry which is preliminary data.</text>
</comment>
<reference evidence="2" key="1">
    <citation type="journal article" date="2019" name="Int. J. Syst. Evol. Microbiol.">
        <title>The Global Catalogue of Microorganisms (GCM) 10K type strain sequencing project: providing services to taxonomists for standard genome sequencing and annotation.</title>
        <authorList>
            <consortium name="The Broad Institute Genomics Platform"/>
            <consortium name="The Broad Institute Genome Sequencing Center for Infectious Disease"/>
            <person name="Wu L."/>
            <person name="Ma J."/>
        </authorList>
    </citation>
    <scope>NUCLEOTIDE SEQUENCE [LARGE SCALE GENOMIC DNA]</scope>
    <source>
        <strain evidence="2">JCM 17810</strain>
    </source>
</reference>
<name>A0ABP8L9B8_9MICO</name>
<dbReference type="CDD" id="cd06561">
    <property type="entry name" value="AlkD_like"/>
    <property type="match status" value="1"/>
</dbReference>
<evidence type="ECO:0000313" key="2">
    <source>
        <dbReference type="Proteomes" id="UP001500622"/>
    </source>
</evidence>
<dbReference type="SUPFAM" id="SSF48371">
    <property type="entry name" value="ARM repeat"/>
    <property type="match status" value="1"/>
</dbReference>
<accession>A0ABP8L9B8</accession>
<keyword evidence="2" id="KW-1185">Reference proteome</keyword>
<protein>
    <submittedName>
        <fullName evidence="1">DNA alkylation repair protein</fullName>
    </submittedName>
</protein>
<dbReference type="EMBL" id="BAABGN010000009">
    <property type="protein sequence ID" value="GAA4425044.1"/>
    <property type="molecule type" value="Genomic_DNA"/>
</dbReference>
<sequence>MTDNVSVDDVMSELASLEQPALREANERRGDDHGVNLTQLRALAKRLKKQHALSLQLWETGDTAARLLATLICRPKSFSPDELDAMVREIRSLKVLEWFVVNVVKPGHHADELRQRWVDADDLIGRAGWTLLSDKVVKEPDDLDLDALLGQIEQELKETPERKQWAMNTCLAQIGIHHPEHRARAIGIGERLEVLIDYPASPGCTPPYAPVWIATMVQRHDESRSGAAASRRVGSSTS</sequence>
<proteinExistence type="predicted"/>
<dbReference type="Proteomes" id="UP001500622">
    <property type="component" value="Unassembled WGS sequence"/>
</dbReference>
<dbReference type="InterPro" id="IPR014825">
    <property type="entry name" value="DNA_alkylation"/>
</dbReference>
<organism evidence="1 2">
    <name type="scientific">Georgenia halophila</name>
    <dbReference type="NCBI Taxonomy" id="620889"/>
    <lineage>
        <taxon>Bacteria</taxon>
        <taxon>Bacillati</taxon>
        <taxon>Actinomycetota</taxon>
        <taxon>Actinomycetes</taxon>
        <taxon>Micrococcales</taxon>
        <taxon>Bogoriellaceae</taxon>
        <taxon>Georgenia</taxon>
    </lineage>
</organism>
<dbReference type="Gene3D" id="1.25.10.90">
    <property type="match status" value="1"/>
</dbReference>
<evidence type="ECO:0000313" key="1">
    <source>
        <dbReference type="EMBL" id="GAA4425044.1"/>
    </source>
</evidence>
<dbReference type="PANTHER" id="PTHR41291">
    <property type="entry name" value="DNA ALKYLATION REPAIR PROTEIN"/>
    <property type="match status" value="1"/>
</dbReference>
<dbReference type="RefSeq" id="WP_345216335.1">
    <property type="nucleotide sequence ID" value="NZ_BAABGN010000009.1"/>
</dbReference>
<dbReference type="InterPro" id="IPR016024">
    <property type="entry name" value="ARM-type_fold"/>
</dbReference>
<dbReference type="Pfam" id="PF08713">
    <property type="entry name" value="DNA_alkylation"/>
    <property type="match status" value="1"/>
</dbReference>
<gene>
    <name evidence="1" type="ORF">GCM10023169_22310</name>
</gene>
<dbReference type="PANTHER" id="PTHR41291:SF1">
    <property type="entry name" value="DNA ALKYLATION REPAIR PROTEIN"/>
    <property type="match status" value="1"/>
</dbReference>